<evidence type="ECO:0000313" key="3">
    <source>
        <dbReference type="EMBL" id="RZS62701.1"/>
    </source>
</evidence>
<gene>
    <name evidence="3" type="ORF">EV386_3048</name>
</gene>
<dbReference type="InterPro" id="IPR058058">
    <property type="entry name" value="CBU_0592-like"/>
</dbReference>
<dbReference type="AlphaFoldDB" id="A0A4Q7M5J0"/>
<evidence type="ECO:0000313" key="4">
    <source>
        <dbReference type="Proteomes" id="UP000293852"/>
    </source>
</evidence>
<feature type="transmembrane region" description="Helical" evidence="1">
    <location>
        <begin position="6"/>
        <end position="23"/>
    </location>
</feature>
<evidence type="ECO:0000259" key="2">
    <source>
        <dbReference type="Pfam" id="PF26604"/>
    </source>
</evidence>
<dbReference type="EMBL" id="SGWX01000001">
    <property type="protein sequence ID" value="RZS62701.1"/>
    <property type="molecule type" value="Genomic_DNA"/>
</dbReference>
<keyword evidence="1" id="KW-0472">Membrane</keyword>
<reference evidence="3 4" key="1">
    <citation type="submission" date="2019-02" db="EMBL/GenBank/DDBJ databases">
        <title>Sequencing the genomes of 1000 actinobacteria strains.</title>
        <authorList>
            <person name="Klenk H.-P."/>
        </authorList>
    </citation>
    <scope>NUCLEOTIDE SEQUENCE [LARGE SCALE GENOMIC DNA]</scope>
    <source>
        <strain evidence="3 4">DSM 16932</strain>
    </source>
</reference>
<keyword evidence="4" id="KW-1185">Reference proteome</keyword>
<comment type="caution">
    <text evidence="3">The sequence shown here is derived from an EMBL/GenBank/DDBJ whole genome shotgun (WGS) entry which is preliminary data.</text>
</comment>
<protein>
    <recommendedName>
        <fullName evidence="2">CBU-0592-like domain-containing protein</fullName>
    </recommendedName>
</protein>
<sequence>MSLLAVVTVFGWVGAAAGILAYGMVSKGYWGAGSFAFQLTNLGAATAMLLVAAANGVWPSAAANFAWIAIGAHSTLVIWRKRAAERARARTAPDALDLAA</sequence>
<evidence type="ECO:0000256" key="1">
    <source>
        <dbReference type="SAM" id="Phobius"/>
    </source>
</evidence>
<organism evidence="3 4">
    <name type="scientific">Xylanimonas ulmi</name>
    <dbReference type="NCBI Taxonomy" id="228973"/>
    <lineage>
        <taxon>Bacteria</taxon>
        <taxon>Bacillati</taxon>
        <taxon>Actinomycetota</taxon>
        <taxon>Actinomycetes</taxon>
        <taxon>Micrococcales</taxon>
        <taxon>Promicromonosporaceae</taxon>
        <taxon>Xylanimonas</taxon>
    </lineage>
</organism>
<keyword evidence="1" id="KW-1133">Transmembrane helix</keyword>
<name>A0A4Q7M5J0_9MICO</name>
<feature type="domain" description="CBU-0592-like" evidence="2">
    <location>
        <begin position="8"/>
        <end position="82"/>
    </location>
</feature>
<feature type="transmembrane region" description="Helical" evidence="1">
    <location>
        <begin position="61"/>
        <end position="79"/>
    </location>
</feature>
<feature type="transmembrane region" description="Helical" evidence="1">
    <location>
        <begin position="35"/>
        <end position="55"/>
    </location>
</feature>
<proteinExistence type="predicted"/>
<dbReference type="Proteomes" id="UP000293852">
    <property type="component" value="Unassembled WGS sequence"/>
</dbReference>
<dbReference type="Pfam" id="PF26604">
    <property type="entry name" value="CBU_0592"/>
    <property type="match status" value="1"/>
</dbReference>
<accession>A0A4Q7M5J0</accession>
<dbReference type="RefSeq" id="WP_130416166.1">
    <property type="nucleotide sequence ID" value="NZ_SGWX01000001.1"/>
</dbReference>
<keyword evidence="1" id="KW-0812">Transmembrane</keyword>